<sequence>MNESFRVLSDKPFRLAFSAQDWKVMYYPNQRSGVMLSIVLALSVTPAKTYFLRRERDSKEEQELIIEWCEPHYLFGSTTTNWSSLIDTVSQTTSLRIMSWILVILFLSLTYGCVSEANHDKKLPSASVVGTVYCDTCFQLDFPRGSHFISGASVGVECKDGNSVPRFKKEVKTNEHGEFKVQLPFKVRKLVRRIKGCTFKLINSSEPHCAVASVSTSSSMSLKTRNEREDVFSAGLFSFKPIEKPNFCNQKQSVQNSKPHVSVKPFSGFPPKVQTTVFKSNPSKSSDKSQSNKNLAEDFFFPPNPFLPPPLIPNPFQPPPLIPNPFQPPPLIPNPFQPPSPPLIPNPFQPPSPPPLIPNPFQPPPTPHAPLIPNPFQPPPSPPPSLFPPFPPIVIPGLTPSPPPPPPPAPIFPIPPFPPLFPPLFPPPHSPGTPPASSKNTSPN</sequence>
<dbReference type="PANTHER" id="PTHR47273">
    <property type="entry name" value="EXPRESSED PROTEIN"/>
    <property type="match status" value="1"/>
</dbReference>
<dbReference type="Proteomes" id="UP001374584">
    <property type="component" value="Unassembled WGS sequence"/>
</dbReference>
<protein>
    <recommendedName>
        <fullName evidence="4">Pollen Ole e 1 allergen and extensin family protein</fullName>
    </recommendedName>
</protein>
<organism evidence="2 3">
    <name type="scientific">Phaseolus coccineus</name>
    <name type="common">Scarlet runner bean</name>
    <name type="synonym">Phaseolus multiflorus</name>
    <dbReference type="NCBI Taxonomy" id="3886"/>
    <lineage>
        <taxon>Eukaryota</taxon>
        <taxon>Viridiplantae</taxon>
        <taxon>Streptophyta</taxon>
        <taxon>Embryophyta</taxon>
        <taxon>Tracheophyta</taxon>
        <taxon>Spermatophyta</taxon>
        <taxon>Magnoliopsida</taxon>
        <taxon>eudicotyledons</taxon>
        <taxon>Gunneridae</taxon>
        <taxon>Pentapetalae</taxon>
        <taxon>rosids</taxon>
        <taxon>fabids</taxon>
        <taxon>Fabales</taxon>
        <taxon>Fabaceae</taxon>
        <taxon>Papilionoideae</taxon>
        <taxon>50 kb inversion clade</taxon>
        <taxon>NPAAA clade</taxon>
        <taxon>indigoferoid/millettioid clade</taxon>
        <taxon>Phaseoleae</taxon>
        <taxon>Phaseolus</taxon>
    </lineage>
</organism>
<dbReference type="PANTHER" id="PTHR47273:SF4">
    <property type="entry name" value="EXPRESSED PROTEIN"/>
    <property type="match status" value="1"/>
</dbReference>
<feature type="region of interest" description="Disordered" evidence="1">
    <location>
        <begin position="274"/>
        <end position="299"/>
    </location>
</feature>
<evidence type="ECO:0008006" key="4">
    <source>
        <dbReference type="Google" id="ProtNLM"/>
    </source>
</evidence>
<dbReference type="AlphaFoldDB" id="A0AAN9RA78"/>
<feature type="compositionally biased region" description="Pro residues" evidence="1">
    <location>
        <begin position="422"/>
        <end position="434"/>
    </location>
</feature>
<feature type="region of interest" description="Disordered" evidence="1">
    <location>
        <begin position="312"/>
        <end position="392"/>
    </location>
</feature>
<proteinExistence type="predicted"/>
<dbReference type="EMBL" id="JAYMYR010000005">
    <property type="protein sequence ID" value="KAK7364997.1"/>
    <property type="molecule type" value="Genomic_DNA"/>
</dbReference>
<comment type="caution">
    <text evidence="2">The sequence shown here is derived from an EMBL/GenBank/DDBJ whole genome shotgun (WGS) entry which is preliminary data.</text>
</comment>
<evidence type="ECO:0000313" key="2">
    <source>
        <dbReference type="EMBL" id="KAK7364997.1"/>
    </source>
</evidence>
<dbReference type="Pfam" id="PF01190">
    <property type="entry name" value="Pollen_Ole_e_1"/>
    <property type="match status" value="1"/>
</dbReference>
<evidence type="ECO:0000256" key="1">
    <source>
        <dbReference type="SAM" id="MobiDB-lite"/>
    </source>
</evidence>
<accession>A0AAN9RA78</accession>
<feature type="compositionally biased region" description="Low complexity" evidence="1">
    <location>
        <begin position="279"/>
        <end position="294"/>
    </location>
</feature>
<keyword evidence="3" id="KW-1185">Reference proteome</keyword>
<name>A0AAN9RA78_PHACN</name>
<evidence type="ECO:0000313" key="3">
    <source>
        <dbReference type="Proteomes" id="UP001374584"/>
    </source>
</evidence>
<feature type="region of interest" description="Disordered" evidence="1">
    <location>
        <begin position="422"/>
        <end position="444"/>
    </location>
</feature>
<reference evidence="2 3" key="1">
    <citation type="submission" date="2024-01" db="EMBL/GenBank/DDBJ databases">
        <title>The genomes of 5 underutilized Papilionoideae crops provide insights into root nodulation and disease resistanc.</title>
        <authorList>
            <person name="Jiang F."/>
        </authorList>
    </citation>
    <scope>NUCLEOTIDE SEQUENCE [LARGE SCALE GENOMIC DNA]</scope>
    <source>
        <strain evidence="2">JINMINGXINNONG_FW02</strain>
        <tissue evidence="2">Leaves</tissue>
    </source>
</reference>
<gene>
    <name evidence="2" type="ORF">VNO80_13747</name>
</gene>